<feature type="chain" id="PRO_5037928747" evidence="2">
    <location>
        <begin position="24"/>
        <end position="196"/>
    </location>
</feature>
<keyword evidence="1 2" id="KW-0732">Signal</keyword>
<dbReference type="InterPro" id="IPR027385">
    <property type="entry name" value="Beta-barrel_OMP"/>
</dbReference>
<evidence type="ECO:0000313" key="4">
    <source>
        <dbReference type="EMBL" id="NGZ90233.1"/>
    </source>
</evidence>
<evidence type="ECO:0000313" key="5">
    <source>
        <dbReference type="Proteomes" id="UP000643701"/>
    </source>
</evidence>
<sequence length="196" mass="22551">MNNKYRIIAIALFVICSVNQSFSQNESKFLVTSGLSIIDDNFTTNYNPVDVSEHWHFGYYLGMEYALSKGLSFSLSYSFNAYEEGKQVDGSLLEEDSEFHFINLKMGYRFQEVLNLNPAIDPFAFIGIGNINLYDEDRFVFNLGLGLRYWIPITIARRLYSRKLAIEVSSSGILNYEIPDYGRQIQHQLGIIYSIN</sequence>
<reference evidence="4" key="1">
    <citation type="submission" date="2020-03" db="EMBL/GenBank/DDBJ databases">
        <title>Psychroflexus Maritimus sp. nov., isolate from marine sediment.</title>
        <authorList>
            <person name="Zhong Y.-L."/>
        </authorList>
    </citation>
    <scope>NUCLEOTIDE SEQUENCE</scope>
    <source>
        <strain evidence="4">C1</strain>
    </source>
</reference>
<dbReference type="Gene3D" id="2.40.160.20">
    <property type="match status" value="1"/>
</dbReference>
<keyword evidence="5" id="KW-1185">Reference proteome</keyword>
<dbReference type="InterPro" id="IPR011250">
    <property type="entry name" value="OMP/PagP_B-barrel"/>
</dbReference>
<comment type="caution">
    <text evidence="4">The sequence shown here is derived from an EMBL/GenBank/DDBJ whole genome shotgun (WGS) entry which is preliminary data.</text>
</comment>
<evidence type="ECO:0000259" key="3">
    <source>
        <dbReference type="Pfam" id="PF13505"/>
    </source>
</evidence>
<dbReference type="AlphaFoldDB" id="A0A967AES6"/>
<feature type="signal peptide" evidence="2">
    <location>
        <begin position="1"/>
        <end position="23"/>
    </location>
</feature>
<protein>
    <submittedName>
        <fullName evidence="4">Porin family protein</fullName>
    </submittedName>
</protein>
<proteinExistence type="predicted"/>
<gene>
    <name evidence="4" type="ORF">G7034_08200</name>
</gene>
<dbReference type="RefSeq" id="WP_166400484.1">
    <property type="nucleotide sequence ID" value="NZ_JAANAS010000061.1"/>
</dbReference>
<evidence type="ECO:0000256" key="1">
    <source>
        <dbReference type="ARBA" id="ARBA00022729"/>
    </source>
</evidence>
<name>A0A967AES6_9FLAO</name>
<evidence type="ECO:0000256" key="2">
    <source>
        <dbReference type="SAM" id="SignalP"/>
    </source>
</evidence>
<dbReference type="EMBL" id="JAANAS010000061">
    <property type="protein sequence ID" value="NGZ90233.1"/>
    <property type="molecule type" value="Genomic_DNA"/>
</dbReference>
<dbReference type="Pfam" id="PF13505">
    <property type="entry name" value="OMP_b-brl"/>
    <property type="match status" value="1"/>
</dbReference>
<organism evidence="4 5">
    <name type="scientific">Psychroflexus maritimus</name>
    <dbReference type="NCBI Taxonomy" id="2714865"/>
    <lineage>
        <taxon>Bacteria</taxon>
        <taxon>Pseudomonadati</taxon>
        <taxon>Bacteroidota</taxon>
        <taxon>Flavobacteriia</taxon>
        <taxon>Flavobacteriales</taxon>
        <taxon>Flavobacteriaceae</taxon>
        <taxon>Psychroflexus</taxon>
    </lineage>
</organism>
<feature type="domain" description="Outer membrane protein beta-barrel" evidence="3">
    <location>
        <begin position="9"/>
        <end position="151"/>
    </location>
</feature>
<dbReference type="Proteomes" id="UP000643701">
    <property type="component" value="Unassembled WGS sequence"/>
</dbReference>
<dbReference type="SUPFAM" id="SSF56925">
    <property type="entry name" value="OMPA-like"/>
    <property type="match status" value="1"/>
</dbReference>
<accession>A0A967AES6</accession>